<accession>A0A0E9V2M9</accession>
<dbReference type="EMBL" id="GBXM01036198">
    <property type="protein sequence ID" value="JAH72379.1"/>
    <property type="molecule type" value="Transcribed_RNA"/>
</dbReference>
<sequence>MTMAPGTQRGQYWSGFVEDLNTFGDQLEKPTASQT</sequence>
<dbReference type="AlphaFoldDB" id="A0A0E9V2M9"/>
<reference evidence="1" key="1">
    <citation type="submission" date="2014-11" db="EMBL/GenBank/DDBJ databases">
        <authorList>
            <person name="Amaro Gonzalez C."/>
        </authorList>
    </citation>
    <scope>NUCLEOTIDE SEQUENCE</scope>
</reference>
<evidence type="ECO:0000313" key="1">
    <source>
        <dbReference type="EMBL" id="JAH72379.1"/>
    </source>
</evidence>
<proteinExistence type="predicted"/>
<name>A0A0E9V2M9_ANGAN</name>
<reference evidence="1" key="2">
    <citation type="journal article" date="2015" name="Fish Shellfish Immunol.">
        <title>Early steps in the European eel (Anguilla anguilla)-Vibrio vulnificus interaction in the gills: Role of the RtxA13 toxin.</title>
        <authorList>
            <person name="Callol A."/>
            <person name="Pajuelo D."/>
            <person name="Ebbesson L."/>
            <person name="Teles M."/>
            <person name="MacKenzie S."/>
            <person name="Amaro C."/>
        </authorList>
    </citation>
    <scope>NUCLEOTIDE SEQUENCE</scope>
</reference>
<protein>
    <submittedName>
        <fullName evidence="1">Uncharacterized protein</fullName>
    </submittedName>
</protein>
<organism evidence="1">
    <name type="scientific">Anguilla anguilla</name>
    <name type="common">European freshwater eel</name>
    <name type="synonym">Muraena anguilla</name>
    <dbReference type="NCBI Taxonomy" id="7936"/>
    <lineage>
        <taxon>Eukaryota</taxon>
        <taxon>Metazoa</taxon>
        <taxon>Chordata</taxon>
        <taxon>Craniata</taxon>
        <taxon>Vertebrata</taxon>
        <taxon>Euteleostomi</taxon>
        <taxon>Actinopterygii</taxon>
        <taxon>Neopterygii</taxon>
        <taxon>Teleostei</taxon>
        <taxon>Anguilliformes</taxon>
        <taxon>Anguillidae</taxon>
        <taxon>Anguilla</taxon>
    </lineage>
</organism>